<evidence type="ECO:0000313" key="3">
    <source>
        <dbReference type="Proteomes" id="UP001311799"/>
    </source>
</evidence>
<feature type="compositionally biased region" description="Low complexity" evidence="1">
    <location>
        <begin position="88"/>
        <end position="97"/>
    </location>
</feature>
<dbReference type="Proteomes" id="UP001311799">
    <property type="component" value="Unassembled WGS sequence"/>
</dbReference>
<dbReference type="AlphaFoldDB" id="A0AAV9Y0K5"/>
<proteinExistence type="predicted"/>
<evidence type="ECO:0000313" key="2">
    <source>
        <dbReference type="EMBL" id="KAK6590467.1"/>
    </source>
</evidence>
<feature type="region of interest" description="Disordered" evidence="1">
    <location>
        <begin position="79"/>
        <end position="98"/>
    </location>
</feature>
<protein>
    <submittedName>
        <fullName evidence="2">Uncharacterized protein</fullName>
    </submittedName>
</protein>
<comment type="caution">
    <text evidence="2">The sequence shown here is derived from an EMBL/GenBank/DDBJ whole genome shotgun (WGS) entry which is preliminary data.</text>
</comment>
<organism evidence="2 3">
    <name type="scientific">Cryptosporidium xiaoi</name>
    <dbReference type="NCBI Taxonomy" id="659607"/>
    <lineage>
        <taxon>Eukaryota</taxon>
        <taxon>Sar</taxon>
        <taxon>Alveolata</taxon>
        <taxon>Apicomplexa</taxon>
        <taxon>Conoidasida</taxon>
        <taxon>Coccidia</taxon>
        <taxon>Eucoccidiorida</taxon>
        <taxon>Eimeriorina</taxon>
        <taxon>Cryptosporidiidae</taxon>
        <taxon>Cryptosporidium</taxon>
    </lineage>
</organism>
<name>A0AAV9Y0K5_9CRYT</name>
<keyword evidence="3" id="KW-1185">Reference proteome</keyword>
<sequence length="364" mass="40804">MEIKSKSSLSIFSRIKDKYRRNSENLTLNNRIKNLKKGFGTLKTKKIDKSLSLEYEEPMKLVKTNNGLTIENEDFKMGLSSDMTGEGSESSKSSRYSDIGTLESNNLSAKKSIEVFSYKGSKSEEEDLISIQDRASNFQNFDSEVISKSSSESLISESSSFSNSDSLTSRTASRLSDYSEFSSASIKTKQSKNEVRSGSLLYAYSGLGHEVVMEGNGVLPAHDAPETGPCETSICESKKDCSNTSNRHINNLADRLSNKQSGGVRKDIRSTQKVVEMNFKGQEQKLLNDSCLKHDYCEICEKSASCQVMMNERLSENQGLSVAVFIPVIYKNELNFICECNCCIELTEYQLIDEGYYIYDHYVH</sequence>
<dbReference type="EMBL" id="JAWDEY010000006">
    <property type="protein sequence ID" value="KAK6590467.1"/>
    <property type="molecule type" value="Genomic_DNA"/>
</dbReference>
<reference evidence="2 3" key="1">
    <citation type="submission" date="2023-10" db="EMBL/GenBank/DDBJ databases">
        <title>Comparative genomics analysis reveals potential genetic determinants of host preference in Cryptosporidium xiaoi.</title>
        <authorList>
            <person name="Xiao L."/>
            <person name="Li J."/>
        </authorList>
    </citation>
    <scope>NUCLEOTIDE SEQUENCE [LARGE SCALE GENOMIC DNA]</scope>
    <source>
        <strain evidence="2 3">52996</strain>
    </source>
</reference>
<accession>A0AAV9Y0K5</accession>
<gene>
    <name evidence="2" type="ORF">RS030_152358</name>
</gene>
<evidence type="ECO:0000256" key="1">
    <source>
        <dbReference type="SAM" id="MobiDB-lite"/>
    </source>
</evidence>